<gene>
    <name evidence="2" type="ORF">ACFOWD_08905</name>
</gene>
<evidence type="ECO:0000256" key="1">
    <source>
        <dbReference type="SAM" id="Phobius"/>
    </source>
</evidence>
<keyword evidence="1" id="KW-0812">Transmembrane</keyword>
<evidence type="ECO:0000313" key="3">
    <source>
        <dbReference type="Proteomes" id="UP001595826"/>
    </source>
</evidence>
<dbReference type="RefSeq" id="WP_377409898.1">
    <property type="nucleotide sequence ID" value="NZ_CP194417.1"/>
</dbReference>
<proteinExistence type="predicted"/>
<comment type="caution">
    <text evidence="2">The sequence shown here is derived from an EMBL/GenBank/DDBJ whole genome shotgun (WGS) entry which is preliminary data.</text>
</comment>
<keyword evidence="3" id="KW-1185">Reference proteome</keyword>
<feature type="transmembrane region" description="Helical" evidence="1">
    <location>
        <begin position="54"/>
        <end position="73"/>
    </location>
</feature>
<evidence type="ECO:0000313" key="2">
    <source>
        <dbReference type="EMBL" id="MFC4269019.1"/>
    </source>
</evidence>
<feature type="transmembrane region" description="Helical" evidence="1">
    <location>
        <begin position="28"/>
        <end position="48"/>
    </location>
</feature>
<name>A0ABV8R9F6_9FLAO</name>
<sequence length="82" mass="9171">MSSTTIKSVRQREKINNDIVIQITKSQLIKFSAFLFLLAFIVIDFLAITSNSPLLTELIIAQAIVALIAFVKFSKSNTIIKK</sequence>
<dbReference type="EMBL" id="JBHSCY010000002">
    <property type="protein sequence ID" value="MFC4269019.1"/>
    <property type="molecule type" value="Genomic_DNA"/>
</dbReference>
<protein>
    <submittedName>
        <fullName evidence="2">Uncharacterized protein</fullName>
    </submittedName>
</protein>
<reference evidence="3" key="1">
    <citation type="journal article" date="2019" name="Int. J. Syst. Evol. Microbiol.">
        <title>The Global Catalogue of Microorganisms (GCM) 10K type strain sequencing project: providing services to taxonomists for standard genome sequencing and annotation.</title>
        <authorList>
            <consortium name="The Broad Institute Genomics Platform"/>
            <consortium name="The Broad Institute Genome Sequencing Center for Infectious Disease"/>
            <person name="Wu L."/>
            <person name="Ma J."/>
        </authorList>
    </citation>
    <scope>NUCLEOTIDE SEQUENCE [LARGE SCALE GENOMIC DNA]</scope>
    <source>
        <strain evidence="3">CECT 8655</strain>
    </source>
</reference>
<keyword evidence="1" id="KW-0472">Membrane</keyword>
<accession>A0ABV8R9F6</accession>
<keyword evidence="1" id="KW-1133">Transmembrane helix</keyword>
<organism evidence="2 3">
    <name type="scientific">Polaribacter marinivivus</name>
    <dbReference type="NCBI Taxonomy" id="1524260"/>
    <lineage>
        <taxon>Bacteria</taxon>
        <taxon>Pseudomonadati</taxon>
        <taxon>Bacteroidota</taxon>
        <taxon>Flavobacteriia</taxon>
        <taxon>Flavobacteriales</taxon>
        <taxon>Flavobacteriaceae</taxon>
    </lineage>
</organism>
<dbReference type="Proteomes" id="UP001595826">
    <property type="component" value="Unassembled WGS sequence"/>
</dbReference>